<dbReference type="InterPro" id="IPR000531">
    <property type="entry name" value="Beta-barrel_TonB"/>
</dbReference>
<accession>A0A4U0ZM95</accession>
<dbReference type="AlphaFoldDB" id="A0A4U0ZM95"/>
<dbReference type="InterPro" id="IPR012910">
    <property type="entry name" value="Plug_dom"/>
</dbReference>
<evidence type="ECO:0000259" key="16">
    <source>
        <dbReference type="Pfam" id="PF00593"/>
    </source>
</evidence>
<keyword evidence="5 12" id="KW-0812">Transmembrane</keyword>
<keyword evidence="18" id="KW-0675">Receptor</keyword>
<evidence type="ECO:0000256" key="15">
    <source>
        <dbReference type="SAM" id="SignalP"/>
    </source>
</evidence>
<keyword evidence="3 12" id="KW-1134">Transmembrane beta strand</keyword>
<keyword evidence="8" id="KW-0406">Ion transport</keyword>
<reference evidence="18 19" key="1">
    <citation type="submission" date="2019-04" db="EMBL/GenBank/DDBJ databases">
        <title>Alteromonas portus sp. nov., an alginate lyase-excreting marine bacterium.</title>
        <authorList>
            <person name="Huang H."/>
            <person name="Mo K."/>
            <person name="Bao S."/>
        </authorList>
    </citation>
    <scope>NUCLEOTIDE SEQUENCE [LARGE SCALE GENOMIC DNA]</scope>
    <source>
        <strain evidence="18 19">HB161718</strain>
    </source>
</reference>
<evidence type="ECO:0000256" key="2">
    <source>
        <dbReference type="ARBA" id="ARBA00022448"/>
    </source>
</evidence>
<sequence>MKSRNKLSVAILAALSSMAAVTAPLPVLAEEAERTDEERIEEITVVGRSVSYANNATSDDMFKQQANLSSVLAAVDNLPGVLINEGDTFGADDWSTSIVIRGFQVNLNEQQIGMTVDGIANGNSNYGGGAKANRYIDTENVKGVEVSQGTADIASRSHEALGGTLNFTTIDPSMEQGLVTSVTAGSFDASKYYVRYETGEIFKDTYAWISLSSQESSDFMQQAAENTRDHLAMKFISTVNDVSLTGYLSYDDTHEDNYQRIYGLAQYEQNPDWDQLTDEWTGVPYQDQAYRRGWSTLRENLFAYLQAEFTIGQVDFMTNVYYHDNEGRGEWVPPYIVDVTDDGAEGHSELVVGNTVYGGQQLGQIYFVDRQGNQLSPIEGCQSSLTFPYGGAGAEYDPGCHEQGAIPVGSYRHTHYDKERIGINADAVWYTKVGDFDNTVRFGIWWEDYERGESRDWHKITNSSISVDYDNVPYWVQYDRTFPVDTLMYYVEDELDLGFARIRAGAKKFNVDIEKTDNFDSANNLAVNTDSDTLFSAGIVAPLPFEGLEVFAGYGENFAAIKDAQLERNDTDLRFIKPETADNIDVGLRYASPGFNASVTYYNIEFNDRIQFTSNETSEGIDFLEAAAGGYKNVGGIESSGFEISADVMLTEEFSLFTSITLSDSEYVATVGSSGTQYDTLADAQAAIADAENPEVSLVAIEGNTVIGTPDTMAVVSLDWARDNYFAGLSTKYVDSRYLDIDNAAQVDDYIVSDFYIGGFIENIGPGVEELEVRLTVNNLFDEDYASTIAPGAFWIGAPRAVAVNARLTF</sequence>
<evidence type="ECO:0000256" key="14">
    <source>
        <dbReference type="RuleBase" id="RU003357"/>
    </source>
</evidence>
<comment type="subcellular location">
    <subcellularLocation>
        <location evidence="1 12">Cell outer membrane</location>
        <topology evidence="1 12">Multi-pass membrane protein</topology>
    </subcellularLocation>
</comment>
<dbReference type="InterPro" id="IPR010917">
    <property type="entry name" value="TonB_rcpt_CS"/>
</dbReference>
<evidence type="ECO:0000256" key="8">
    <source>
        <dbReference type="ARBA" id="ARBA00023065"/>
    </source>
</evidence>
<dbReference type="EMBL" id="SWCO01000001">
    <property type="protein sequence ID" value="TKB04992.1"/>
    <property type="molecule type" value="Genomic_DNA"/>
</dbReference>
<evidence type="ECO:0000256" key="7">
    <source>
        <dbReference type="ARBA" id="ARBA00023004"/>
    </source>
</evidence>
<keyword evidence="11 12" id="KW-0998">Cell outer membrane</keyword>
<dbReference type="InterPro" id="IPR039426">
    <property type="entry name" value="TonB-dep_rcpt-like"/>
</dbReference>
<dbReference type="InterPro" id="IPR037066">
    <property type="entry name" value="Plug_dom_sf"/>
</dbReference>
<evidence type="ECO:0000313" key="18">
    <source>
        <dbReference type="EMBL" id="TKB04992.1"/>
    </source>
</evidence>
<evidence type="ECO:0000313" key="19">
    <source>
        <dbReference type="Proteomes" id="UP000305471"/>
    </source>
</evidence>
<comment type="caution">
    <text evidence="18">The sequence shown here is derived from an EMBL/GenBank/DDBJ whole genome shotgun (WGS) entry which is preliminary data.</text>
</comment>
<gene>
    <name evidence="18" type="ORF">E5672_02535</name>
</gene>
<evidence type="ECO:0000256" key="3">
    <source>
        <dbReference type="ARBA" id="ARBA00022452"/>
    </source>
</evidence>
<organism evidence="18 19">
    <name type="scientific">Alteromonas portus</name>
    <dbReference type="NCBI Taxonomy" id="2565549"/>
    <lineage>
        <taxon>Bacteria</taxon>
        <taxon>Pseudomonadati</taxon>
        <taxon>Pseudomonadota</taxon>
        <taxon>Gammaproteobacteria</taxon>
        <taxon>Alteromonadales</taxon>
        <taxon>Alteromonadaceae</taxon>
        <taxon>Alteromonas/Salinimonas group</taxon>
        <taxon>Alteromonas</taxon>
    </lineage>
</organism>
<evidence type="ECO:0000256" key="6">
    <source>
        <dbReference type="ARBA" id="ARBA00022729"/>
    </source>
</evidence>
<evidence type="ECO:0000256" key="4">
    <source>
        <dbReference type="ARBA" id="ARBA00022496"/>
    </source>
</evidence>
<feature type="domain" description="TonB-dependent receptor plug" evidence="17">
    <location>
        <begin position="54"/>
        <end position="157"/>
    </location>
</feature>
<dbReference type="GO" id="GO:0009279">
    <property type="term" value="C:cell outer membrane"/>
    <property type="evidence" value="ECO:0007669"/>
    <property type="project" value="UniProtKB-SubCell"/>
</dbReference>
<keyword evidence="10 12" id="KW-0472">Membrane</keyword>
<evidence type="ECO:0000256" key="10">
    <source>
        <dbReference type="ARBA" id="ARBA00023136"/>
    </source>
</evidence>
<evidence type="ECO:0000256" key="13">
    <source>
        <dbReference type="PROSITE-ProRule" id="PRU10144"/>
    </source>
</evidence>
<dbReference type="Pfam" id="PF07715">
    <property type="entry name" value="Plug"/>
    <property type="match status" value="1"/>
</dbReference>
<dbReference type="Pfam" id="PF00593">
    <property type="entry name" value="TonB_dep_Rec_b-barrel"/>
    <property type="match status" value="1"/>
</dbReference>
<keyword evidence="4" id="KW-0410">Iron transport</keyword>
<proteinExistence type="inferred from homology"/>
<keyword evidence="9 14" id="KW-0798">TonB box</keyword>
<evidence type="ECO:0000256" key="11">
    <source>
        <dbReference type="ARBA" id="ARBA00023237"/>
    </source>
</evidence>
<name>A0A4U0ZM95_9ALTE</name>
<dbReference type="Gene3D" id="2.170.130.10">
    <property type="entry name" value="TonB-dependent receptor, plug domain"/>
    <property type="match status" value="1"/>
</dbReference>
<dbReference type="PANTHER" id="PTHR32552">
    <property type="entry name" value="FERRICHROME IRON RECEPTOR-RELATED"/>
    <property type="match status" value="1"/>
</dbReference>
<dbReference type="PROSITE" id="PS01156">
    <property type="entry name" value="TONB_DEPENDENT_REC_2"/>
    <property type="match status" value="1"/>
</dbReference>
<dbReference type="InterPro" id="IPR036942">
    <property type="entry name" value="Beta-barrel_TonB_sf"/>
</dbReference>
<dbReference type="OrthoDB" id="15609at2"/>
<evidence type="ECO:0000259" key="17">
    <source>
        <dbReference type="Pfam" id="PF07715"/>
    </source>
</evidence>
<dbReference type="RefSeq" id="WP_136780781.1">
    <property type="nucleotide sequence ID" value="NZ_SWCO01000001.1"/>
</dbReference>
<evidence type="ECO:0000256" key="1">
    <source>
        <dbReference type="ARBA" id="ARBA00004571"/>
    </source>
</evidence>
<comment type="similarity">
    <text evidence="12 14">Belongs to the TonB-dependent receptor family.</text>
</comment>
<dbReference type="Gene3D" id="2.40.170.20">
    <property type="entry name" value="TonB-dependent receptor, beta-barrel domain"/>
    <property type="match status" value="1"/>
</dbReference>
<dbReference type="PROSITE" id="PS52016">
    <property type="entry name" value="TONB_DEPENDENT_REC_3"/>
    <property type="match status" value="1"/>
</dbReference>
<feature type="signal peptide" evidence="15">
    <location>
        <begin position="1"/>
        <end position="22"/>
    </location>
</feature>
<evidence type="ECO:0000256" key="9">
    <source>
        <dbReference type="ARBA" id="ARBA00023077"/>
    </source>
</evidence>
<feature type="short sequence motif" description="TonB C-terminal box" evidence="13">
    <location>
        <begin position="793"/>
        <end position="810"/>
    </location>
</feature>
<dbReference type="PANTHER" id="PTHR32552:SF89">
    <property type="entry name" value="CATECHOLATE SIDEROPHORE RECEPTOR FIU"/>
    <property type="match status" value="1"/>
</dbReference>
<keyword evidence="19" id="KW-1185">Reference proteome</keyword>
<keyword evidence="2 12" id="KW-0813">Transport</keyword>
<protein>
    <submittedName>
        <fullName evidence="18">TonB-dependent receptor</fullName>
    </submittedName>
</protein>
<keyword evidence="6 15" id="KW-0732">Signal</keyword>
<evidence type="ECO:0000256" key="5">
    <source>
        <dbReference type="ARBA" id="ARBA00022692"/>
    </source>
</evidence>
<dbReference type="Proteomes" id="UP000305471">
    <property type="component" value="Unassembled WGS sequence"/>
</dbReference>
<feature type="chain" id="PRO_5020744316" evidence="15">
    <location>
        <begin position="23"/>
        <end position="810"/>
    </location>
</feature>
<feature type="domain" description="TonB-dependent receptor-like beta-barrel" evidence="16">
    <location>
        <begin position="411"/>
        <end position="780"/>
    </location>
</feature>
<dbReference type="SUPFAM" id="SSF56935">
    <property type="entry name" value="Porins"/>
    <property type="match status" value="1"/>
</dbReference>
<dbReference type="GO" id="GO:0015344">
    <property type="term" value="F:siderophore uptake transmembrane transporter activity"/>
    <property type="evidence" value="ECO:0007669"/>
    <property type="project" value="TreeGrafter"/>
</dbReference>
<keyword evidence="7" id="KW-0408">Iron</keyword>
<evidence type="ECO:0000256" key="12">
    <source>
        <dbReference type="PROSITE-ProRule" id="PRU01360"/>
    </source>
</evidence>